<evidence type="ECO:0000313" key="1">
    <source>
        <dbReference type="EMBL" id="TJY33959.1"/>
    </source>
</evidence>
<dbReference type="Proteomes" id="UP000307657">
    <property type="component" value="Unassembled WGS sequence"/>
</dbReference>
<name>A0A4V6WE89_9FLAO</name>
<keyword evidence="2" id="KW-1185">Reference proteome</keyword>
<proteinExistence type="predicted"/>
<reference evidence="1 2" key="1">
    <citation type="submission" date="2019-04" db="EMBL/GenBank/DDBJ databases">
        <title>Lacinutrix sp. nov., isolated from marine water.</title>
        <authorList>
            <person name="Kim W."/>
        </authorList>
    </citation>
    <scope>NUCLEOTIDE SEQUENCE [LARGE SCALE GENOMIC DNA]</scope>
    <source>
        <strain evidence="1 2">CAU 1491</strain>
    </source>
</reference>
<accession>A0A4V6WE89</accession>
<dbReference type="RefSeq" id="WP_136844263.1">
    <property type="nucleotide sequence ID" value="NZ_SUPL01000006.1"/>
</dbReference>
<sequence length="148" mass="17757">MTSYELIKISSKNGNIVFYATHSNYMIDKKHLDRNIRVVKINNESTQLDFISQKNSTYSEVNFTVFNIPTTDYHNELYGYLFDVKGKELENFDKDRIWINELTKKEEKVSLPKYIRNSIHHPENTSNKRFSERQLRKSIELLRKLKYK</sequence>
<dbReference type="AlphaFoldDB" id="A0A4V6WE89"/>
<evidence type="ECO:0000313" key="2">
    <source>
        <dbReference type="Proteomes" id="UP000307657"/>
    </source>
</evidence>
<dbReference type="EMBL" id="SUPL01000006">
    <property type="protein sequence ID" value="TJY33959.1"/>
    <property type="molecule type" value="Genomic_DNA"/>
</dbReference>
<gene>
    <name evidence="1" type="ORF">E5167_11600</name>
</gene>
<comment type="caution">
    <text evidence="1">The sequence shown here is derived from an EMBL/GenBank/DDBJ whole genome shotgun (WGS) entry which is preliminary data.</text>
</comment>
<protein>
    <submittedName>
        <fullName evidence="1">Uncharacterized protein</fullName>
    </submittedName>
</protein>
<organism evidence="1 2">
    <name type="scientific">Pontimicrobium aquaticum</name>
    <dbReference type="NCBI Taxonomy" id="2565367"/>
    <lineage>
        <taxon>Bacteria</taxon>
        <taxon>Pseudomonadati</taxon>
        <taxon>Bacteroidota</taxon>
        <taxon>Flavobacteriia</taxon>
        <taxon>Flavobacteriales</taxon>
        <taxon>Flavobacteriaceae</taxon>
        <taxon>Pontimicrobium</taxon>
    </lineage>
</organism>
<dbReference type="OrthoDB" id="9815944at2"/>